<dbReference type="GO" id="GO:0071456">
    <property type="term" value="P:cellular response to hypoxia"/>
    <property type="evidence" value="ECO:0007669"/>
    <property type="project" value="TreeGrafter"/>
</dbReference>
<keyword evidence="2" id="KW-0479">Metal-binding</keyword>
<dbReference type="SMART" id="SM00702">
    <property type="entry name" value="P4Hc"/>
    <property type="match status" value="1"/>
</dbReference>
<keyword evidence="5" id="KW-0560">Oxidoreductase</keyword>
<evidence type="ECO:0000256" key="2">
    <source>
        <dbReference type="ARBA" id="ARBA00022723"/>
    </source>
</evidence>
<evidence type="ECO:0000256" key="5">
    <source>
        <dbReference type="ARBA" id="ARBA00023002"/>
    </source>
</evidence>
<dbReference type="Gene3D" id="2.60.120.620">
    <property type="entry name" value="q2cbj1_9rhob like domain"/>
    <property type="match status" value="1"/>
</dbReference>
<name>A0A557P6C8_9VIBR</name>
<dbReference type="InterPro" id="IPR006620">
    <property type="entry name" value="Pro_4_hyd_alph"/>
</dbReference>
<dbReference type="Proteomes" id="UP000319828">
    <property type="component" value="Unassembled WGS sequence"/>
</dbReference>
<keyword evidence="6" id="KW-0408">Iron</keyword>
<evidence type="ECO:0000256" key="1">
    <source>
        <dbReference type="ARBA" id="ARBA00001961"/>
    </source>
</evidence>
<dbReference type="GO" id="GO:0008198">
    <property type="term" value="F:ferrous iron binding"/>
    <property type="evidence" value="ECO:0007669"/>
    <property type="project" value="TreeGrafter"/>
</dbReference>
<evidence type="ECO:0000256" key="6">
    <source>
        <dbReference type="ARBA" id="ARBA00023004"/>
    </source>
</evidence>
<evidence type="ECO:0000256" key="3">
    <source>
        <dbReference type="ARBA" id="ARBA00022896"/>
    </source>
</evidence>
<evidence type="ECO:0000259" key="7">
    <source>
        <dbReference type="PROSITE" id="PS51471"/>
    </source>
</evidence>
<protein>
    <submittedName>
        <fullName evidence="8">2OG-Fe(II) oxygenase</fullName>
    </submittedName>
</protein>
<keyword evidence="4" id="KW-0223">Dioxygenase</keyword>
<dbReference type="PANTHER" id="PTHR12907">
    <property type="entry name" value="EGL NINE HOMOLOG-RELATED"/>
    <property type="match status" value="1"/>
</dbReference>
<reference evidence="8 9" key="1">
    <citation type="submission" date="2019-07" db="EMBL/GenBank/DDBJ databases">
        <title>The draft genome sequence of Vibrio algivorus M1486.</title>
        <authorList>
            <person name="Meng X."/>
        </authorList>
    </citation>
    <scope>NUCLEOTIDE SEQUENCE [LARGE SCALE GENOMIC DNA]</scope>
    <source>
        <strain evidence="8 9">M1486</strain>
    </source>
</reference>
<dbReference type="GO" id="GO:0031418">
    <property type="term" value="F:L-ascorbic acid binding"/>
    <property type="evidence" value="ECO:0007669"/>
    <property type="project" value="UniProtKB-KW"/>
</dbReference>
<gene>
    <name evidence="8" type="ORF">FOF44_09895</name>
</gene>
<dbReference type="Pfam" id="PF13640">
    <property type="entry name" value="2OG-FeII_Oxy_3"/>
    <property type="match status" value="1"/>
</dbReference>
<accession>A0A557P6C8</accession>
<proteinExistence type="predicted"/>
<comment type="cofactor">
    <cofactor evidence="1">
        <name>L-ascorbate</name>
        <dbReference type="ChEBI" id="CHEBI:38290"/>
    </cofactor>
</comment>
<dbReference type="PANTHER" id="PTHR12907:SF26">
    <property type="entry name" value="HIF PROLYL HYDROXYLASE, ISOFORM C"/>
    <property type="match status" value="1"/>
</dbReference>
<dbReference type="OrthoDB" id="9783171at2"/>
<dbReference type="EMBL" id="VMKJ01000018">
    <property type="protein sequence ID" value="TVO36214.1"/>
    <property type="molecule type" value="Genomic_DNA"/>
</dbReference>
<feature type="domain" description="Fe2OG dioxygenase" evidence="7">
    <location>
        <begin position="109"/>
        <end position="211"/>
    </location>
</feature>
<dbReference type="PROSITE" id="PS51471">
    <property type="entry name" value="FE2OG_OXY"/>
    <property type="match status" value="1"/>
</dbReference>
<evidence type="ECO:0000313" key="9">
    <source>
        <dbReference type="Proteomes" id="UP000319828"/>
    </source>
</evidence>
<organism evidence="8 9">
    <name type="scientific">Vibrio algivorus</name>
    <dbReference type="NCBI Taxonomy" id="1667024"/>
    <lineage>
        <taxon>Bacteria</taxon>
        <taxon>Pseudomonadati</taxon>
        <taxon>Pseudomonadota</taxon>
        <taxon>Gammaproteobacteria</taxon>
        <taxon>Vibrionales</taxon>
        <taxon>Vibrionaceae</taxon>
        <taxon>Vibrio</taxon>
    </lineage>
</organism>
<dbReference type="InterPro" id="IPR044862">
    <property type="entry name" value="Pro_4_hyd_alph_FE2OG_OXY"/>
</dbReference>
<evidence type="ECO:0000256" key="4">
    <source>
        <dbReference type="ARBA" id="ARBA00022964"/>
    </source>
</evidence>
<dbReference type="RefSeq" id="WP_144388235.1">
    <property type="nucleotide sequence ID" value="NZ_CANNCB010000006.1"/>
</dbReference>
<dbReference type="InterPro" id="IPR005123">
    <property type="entry name" value="Oxoglu/Fe-dep_dioxygenase_dom"/>
</dbReference>
<keyword evidence="3" id="KW-0847">Vitamin C</keyword>
<evidence type="ECO:0000313" key="8">
    <source>
        <dbReference type="EMBL" id="TVO36214.1"/>
    </source>
</evidence>
<dbReference type="GO" id="GO:0031543">
    <property type="term" value="F:peptidyl-proline dioxygenase activity"/>
    <property type="evidence" value="ECO:0007669"/>
    <property type="project" value="TreeGrafter"/>
</dbReference>
<dbReference type="InterPro" id="IPR051559">
    <property type="entry name" value="HIF_prolyl_hydroxylases"/>
</dbReference>
<dbReference type="AlphaFoldDB" id="A0A557P6C8"/>
<sequence length="223" mass="25563">MNVVLTEDVIHLPQVDESLFDAVAENIAHQGYSIHPNALPTDLLNQLHQHVHSMSDDNFKQAGIGREDNLMLNQFVRKDEVCWINGESLAGKAWLAWADELQHYLNRHLFLGLFSFESHFAHYSPGDFYKTHKDAFKGESNRILSLVAYLNPDWTKEDQGELVIYQDDTRDELVRVTPSFGTIVLFLSEDFPHEVLPATRDRYSIAGWFRVNGSGINRVDPPR</sequence>
<comment type="caution">
    <text evidence="8">The sequence shown here is derived from an EMBL/GenBank/DDBJ whole genome shotgun (WGS) entry which is preliminary data.</text>
</comment>